<dbReference type="PANTHER" id="PTHR11347">
    <property type="entry name" value="CYCLIC NUCLEOTIDE PHOSPHODIESTERASE"/>
    <property type="match status" value="1"/>
</dbReference>
<feature type="domain" description="PDEase" evidence="5">
    <location>
        <begin position="162"/>
        <end position="526"/>
    </location>
</feature>
<accession>A0A163EBF6</accession>
<name>A0A163EBF6_PHYB8</name>
<dbReference type="Proteomes" id="UP000077315">
    <property type="component" value="Unassembled WGS sequence"/>
</dbReference>
<evidence type="ECO:0000313" key="6">
    <source>
        <dbReference type="EMBL" id="OAD77770.1"/>
    </source>
</evidence>
<reference evidence="7" key="1">
    <citation type="submission" date="2015-06" db="EMBL/GenBank/DDBJ databases">
        <title>Expansion of signal transduction pathways in fungi by whole-genome duplication.</title>
        <authorList>
            <consortium name="DOE Joint Genome Institute"/>
            <person name="Corrochano L.M."/>
            <person name="Kuo A."/>
            <person name="Marcet-Houben M."/>
            <person name="Polaino S."/>
            <person name="Salamov A."/>
            <person name="Villalobos J.M."/>
            <person name="Alvarez M.I."/>
            <person name="Avalos J."/>
            <person name="Benito E.P."/>
            <person name="Benoit I."/>
            <person name="Burger G."/>
            <person name="Camino L.P."/>
            <person name="Canovas D."/>
            <person name="Cerda-Olmedo E."/>
            <person name="Cheng J.-F."/>
            <person name="Dominguez A."/>
            <person name="Elias M."/>
            <person name="Eslava A.P."/>
            <person name="Glaser F."/>
            <person name="Grimwood J."/>
            <person name="Gutierrez G."/>
            <person name="Heitman J."/>
            <person name="Henrissat B."/>
            <person name="Iturriaga E.A."/>
            <person name="Lang B.F."/>
            <person name="Lavin J.L."/>
            <person name="Lee S."/>
            <person name="Li W."/>
            <person name="Lindquist E."/>
            <person name="Lopez-Garcia S."/>
            <person name="Luque E.M."/>
            <person name="Marcos A.T."/>
            <person name="Martin J."/>
            <person name="McCluskey K."/>
            <person name="Medina H.R."/>
            <person name="Miralles-Duran A."/>
            <person name="Miyazaki A."/>
            <person name="Munoz-Torres E."/>
            <person name="Oguiza J.A."/>
            <person name="Ohm R."/>
            <person name="Olmedo M."/>
            <person name="Orejas M."/>
            <person name="Ortiz-Castellanos L."/>
            <person name="Pisabarro A.G."/>
            <person name="Rodriguez-Romero J."/>
            <person name="Ruiz-Herrera J."/>
            <person name="Ruiz-Vazquez R."/>
            <person name="Sanz C."/>
            <person name="Schackwitz W."/>
            <person name="Schmutz J."/>
            <person name="Shahriari M."/>
            <person name="Shelest E."/>
            <person name="Silva-Franco F."/>
            <person name="Soanes D."/>
            <person name="Syed K."/>
            <person name="Tagua V.G."/>
            <person name="Talbot N.J."/>
            <person name="Thon M."/>
            <person name="De vries R.P."/>
            <person name="Wiebenga A."/>
            <person name="Yadav J.S."/>
            <person name="Braun E.L."/>
            <person name="Baker S."/>
            <person name="Garre V."/>
            <person name="Horwitz B."/>
            <person name="Torres-Martinez S."/>
            <person name="Idnurm A."/>
            <person name="Herrera-Estrella A."/>
            <person name="Gabaldon T."/>
            <person name="Grigoriev I.V."/>
        </authorList>
    </citation>
    <scope>NUCLEOTIDE SEQUENCE [LARGE SCALE GENOMIC DNA]</scope>
    <source>
        <strain evidence="7">NRRL 1555(-)</strain>
    </source>
</reference>
<dbReference type="GO" id="GO:0000160">
    <property type="term" value="P:phosphorelay signal transduction system"/>
    <property type="evidence" value="ECO:0007669"/>
    <property type="project" value="InterPro"/>
</dbReference>
<dbReference type="Gene3D" id="1.10.1300.10">
    <property type="entry name" value="3'5'-cyclic nucleotide phosphodiesterase, catalytic domain"/>
    <property type="match status" value="1"/>
</dbReference>
<dbReference type="STRING" id="763407.A0A163EBF6"/>
<evidence type="ECO:0000256" key="1">
    <source>
        <dbReference type="ARBA" id="ARBA00022723"/>
    </source>
</evidence>
<dbReference type="InParanoid" id="A0A163EBF6"/>
<evidence type="ECO:0000313" key="7">
    <source>
        <dbReference type="Proteomes" id="UP000077315"/>
    </source>
</evidence>
<dbReference type="InterPro" id="IPR003607">
    <property type="entry name" value="HD/PDEase_dom"/>
</dbReference>
<gene>
    <name evidence="6" type="ORF">PHYBLDRAFT_141632</name>
</gene>
<evidence type="ECO:0008006" key="8">
    <source>
        <dbReference type="Google" id="ProtNLM"/>
    </source>
</evidence>
<keyword evidence="3" id="KW-0597">Phosphoprotein</keyword>
<dbReference type="CDD" id="cd00077">
    <property type="entry name" value="HDc"/>
    <property type="match status" value="1"/>
</dbReference>
<sequence>MESFRCSVVLLQPSLSDLPPNTLFLLQSVFRTVQTYSDVGEAIEWIQCQSIPTLLLVDLDTIASPVAWINHTRHELKELVNRVPIIVYSSTESSEFMIDCINAGAADYLLKPLRPEVIKTLFLRLYSFHPGKSRDEITPPIPVCDRIKQMFAKDEELIKAIVERHAPRVTQSNYHKLSNERTVFLKQLISSWDFCPLDLEQNDLIYCVVLIFEQVFLLPELSQAPVTQAQLYHFILDLSRAYHDQNPYHNFAHAVDVLQCTYYMLCTLGVLSFADTCSQPNDRKSSNSSNTWPQSLLRTKDVYALLIAAIGHDAAHPGVNNLFMINSDTPLALLYNDCSVLESFHAMTLFQVIKRHGFDKFAGGVGSSEYQEFRKRVVTSILATDMAHHGDYVIKIKEQATRLRTTLFHEMCEAECEKERLLLCSAIIKCADISNVARPYTQAAKWAELLVEEFACQGDLERELGMPVLPLNDRDKIVLEDSQIGFIRYVTLDLFSSVADVMQEISFAVDHMQRNLKRWEIRKNALHDSGVSSLGDIYESEAKGVLQEMEYTRAPNSGQLLRLSMESQTNDGLFKLPSMPAMAMSDYGNHGMANTKPYHINQSQEDPMLDNWTNTTGSRGGPALCQCTIQ</sequence>
<dbReference type="InterPro" id="IPR002073">
    <property type="entry name" value="PDEase_catalytic_dom"/>
</dbReference>
<dbReference type="PROSITE" id="PS51845">
    <property type="entry name" value="PDEASE_I_2"/>
    <property type="match status" value="1"/>
</dbReference>
<dbReference type="PROSITE" id="PS50110">
    <property type="entry name" value="RESPONSE_REGULATORY"/>
    <property type="match status" value="1"/>
</dbReference>
<keyword evidence="7" id="KW-1185">Reference proteome</keyword>
<keyword evidence="2" id="KW-0378">Hydrolase</keyword>
<evidence type="ECO:0000259" key="5">
    <source>
        <dbReference type="PROSITE" id="PS51845"/>
    </source>
</evidence>
<dbReference type="InterPro" id="IPR036971">
    <property type="entry name" value="PDEase_catalytic_dom_sf"/>
</dbReference>
<dbReference type="OrthoDB" id="546632at2759"/>
<proteinExistence type="predicted"/>
<dbReference type="GO" id="GO:0046872">
    <property type="term" value="F:metal ion binding"/>
    <property type="evidence" value="ECO:0007669"/>
    <property type="project" value="UniProtKB-KW"/>
</dbReference>
<dbReference type="InterPro" id="IPR001789">
    <property type="entry name" value="Sig_transdc_resp-reg_receiver"/>
</dbReference>
<evidence type="ECO:0000259" key="4">
    <source>
        <dbReference type="PROSITE" id="PS50110"/>
    </source>
</evidence>
<protein>
    <recommendedName>
        <fullName evidence="8">PDEase domain-containing protein</fullName>
    </recommendedName>
</protein>
<dbReference type="GeneID" id="28991540"/>
<dbReference type="Pfam" id="PF00233">
    <property type="entry name" value="PDEase_I"/>
    <property type="match status" value="1"/>
</dbReference>
<dbReference type="RefSeq" id="XP_018295810.1">
    <property type="nucleotide sequence ID" value="XM_018430634.1"/>
</dbReference>
<dbReference type="EMBL" id="KV440974">
    <property type="protein sequence ID" value="OAD77770.1"/>
    <property type="molecule type" value="Genomic_DNA"/>
</dbReference>
<dbReference type="Gene3D" id="3.40.50.2300">
    <property type="match status" value="1"/>
</dbReference>
<dbReference type="SUPFAM" id="SSF52172">
    <property type="entry name" value="CheY-like"/>
    <property type="match status" value="1"/>
</dbReference>
<organism evidence="6 7">
    <name type="scientific">Phycomyces blakesleeanus (strain ATCC 8743b / DSM 1359 / FGSC 10004 / NBRC 33097 / NRRL 1555)</name>
    <dbReference type="NCBI Taxonomy" id="763407"/>
    <lineage>
        <taxon>Eukaryota</taxon>
        <taxon>Fungi</taxon>
        <taxon>Fungi incertae sedis</taxon>
        <taxon>Mucoromycota</taxon>
        <taxon>Mucoromycotina</taxon>
        <taxon>Mucoromycetes</taxon>
        <taxon>Mucorales</taxon>
        <taxon>Phycomycetaceae</taxon>
        <taxon>Phycomyces</taxon>
    </lineage>
</organism>
<feature type="domain" description="Response regulatory" evidence="4">
    <location>
        <begin position="7"/>
        <end position="126"/>
    </location>
</feature>
<dbReference type="GO" id="GO:0004114">
    <property type="term" value="F:3',5'-cyclic-nucleotide phosphodiesterase activity"/>
    <property type="evidence" value="ECO:0007669"/>
    <property type="project" value="InterPro"/>
</dbReference>
<dbReference type="VEuPathDB" id="FungiDB:PHYBLDRAFT_141632"/>
<feature type="modified residue" description="4-aspartylphosphate" evidence="3">
    <location>
        <position position="58"/>
    </location>
</feature>
<evidence type="ECO:0000256" key="2">
    <source>
        <dbReference type="ARBA" id="ARBA00022801"/>
    </source>
</evidence>
<dbReference type="AlphaFoldDB" id="A0A163EBF6"/>
<dbReference type="SMART" id="SM00471">
    <property type="entry name" value="HDc"/>
    <property type="match status" value="1"/>
</dbReference>
<dbReference type="SUPFAM" id="SSF109604">
    <property type="entry name" value="HD-domain/PDEase-like"/>
    <property type="match status" value="1"/>
</dbReference>
<keyword evidence="1" id="KW-0479">Metal-binding</keyword>
<dbReference type="InterPro" id="IPR011006">
    <property type="entry name" value="CheY-like_superfamily"/>
</dbReference>
<evidence type="ECO:0000256" key="3">
    <source>
        <dbReference type="PROSITE-ProRule" id="PRU00169"/>
    </source>
</evidence>